<sequence length="360" mass="37576">MNPTIRAATFGLCIAVASVAHAEDKIGVIAPLSGPFARLGTQVVDGATIAVAANKGGQAISITTADDQCSAAGGDAAAKQLVQADVAIVMGFLCTESLEAALPILNQKGIPIITPAIRAQTLTELRADQPYPVFRTAPSGRNEANETGDILAGLWHSEPFAIIDDGTIFGRELAAGVRARLEEKGLKPVFADTYRPGLDNQNALVSRLKRAGATQVFIGGERDDVAAIGRSAAALNYSLVIAGGEALEAAGDGSELAIGTLMIAPREPQTLESARNAKNTIELAGKVPEGYTVPAYAATEVAMQALTTAQSQAGSLQEILHTNVFETALGTMQFDAKGERIADTYRLQKFDGNQFVLETN</sequence>
<feature type="signal peptide" evidence="3">
    <location>
        <begin position="1"/>
        <end position="22"/>
    </location>
</feature>
<protein>
    <submittedName>
        <fullName evidence="5">Amino acid/amide ABC transporter substrate-binding protein (HAAT family)</fullName>
    </submittedName>
</protein>
<evidence type="ECO:0000313" key="5">
    <source>
        <dbReference type="EMBL" id="RCW86404.1"/>
    </source>
</evidence>
<evidence type="ECO:0000256" key="2">
    <source>
        <dbReference type="ARBA" id="ARBA00022729"/>
    </source>
</evidence>
<dbReference type="Pfam" id="PF13458">
    <property type="entry name" value="Peripla_BP_6"/>
    <property type="match status" value="1"/>
</dbReference>
<proteinExistence type="inferred from homology"/>
<reference evidence="5 6" key="1">
    <citation type="submission" date="2018-07" db="EMBL/GenBank/DDBJ databases">
        <title>Genomic Encyclopedia of Type Strains, Phase III (KMG-III): the genomes of soil and plant-associated and newly described type strains.</title>
        <authorList>
            <person name="Whitman W."/>
        </authorList>
    </citation>
    <scope>NUCLEOTIDE SEQUENCE [LARGE SCALE GENOMIC DNA]</scope>
    <source>
        <strain evidence="5 6">31-25a</strain>
    </source>
</reference>
<dbReference type="EMBL" id="QPJM01000002">
    <property type="protein sequence ID" value="RCW86404.1"/>
    <property type="molecule type" value="Genomic_DNA"/>
</dbReference>
<name>A0A368Z7H3_9HYPH</name>
<dbReference type="PANTHER" id="PTHR47151">
    <property type="entry name" value="LEU/ILE/VAL-BINDING ABC TRANSPORTER SUBUNIT"/>
    <property type="match status" value="1"/>
</dbReference>
<dbReference type="Gene3D" id="3.40.50.2300">
    <property type="match status" value="2"/>
</dbReference>
<evidence type="ECO:0000256" key="3">
    <source>
        <dbReference type="SAM" id="SignalP"/>
    </source>
</evidence>
<dbReference type="SUPFAM" id="SSF53822">
    <property type="entry name" value="Periplasmic binding protein-like I"/>
    <property type="match status" value="1"/>
</dbReference>
<evidence type="ECO:0000256" key="1">
    <source>
        <dbReference type="ARBA" id="ARBA00010062"/>
    </source>
</evidence>
<evidence type="ECO:0000259" key="4">
    <source>
        <dbReference type="Pfam" id="PF13458"/>
    </source>
</evidence>
<feature type="domain" description="Leucine-binding protein" evidence="4">
    <location>
        <begin position="25"/>
        <end position="351"/>
    </location>
</feature>
<feature type="chain" id="PRO_5017041667" evidence="3">
    <location>
        <begin position="23"/>
        <end position="360"/>
    </location>
</feature>
<evidence type="ECO:0000313" key="6">
    <source>
        <dbReference type="Proteomes" id="UP000253324"/>
    </source>
</evidence>
<keyword evidence="6" id="KW-1185">Reference proteome</keyword>
<organism evidence="5 6">
    <name type="scientific">Phyllobacterium bourgognense</name>
    <dbReference type="NCBI Taxonomy" id="314236"/>
    <lineage>
        <taxon>Bacteria</taxon>
        <taxon>Pseudomonadati</taxon>
        <taxon>Pseudomonadota</taxon>
        <taxon>Alphaproteobacteria</taxon>
        <taxon>Hyphomicrobiales</taxon>
        <taxon>Phyllobacteriaceae</taxon>
        <taxon>Phyllobacterium</taxon>
    </lineage>
</organism>
<dbReference type="InterPro" id="IPR028082">
    <property type="entry name" value="Peripla_BP_I"/>
</dbReference>
<dbReference type="PANTHER" id="PTHR47151:SF2">
    <property type="entry name" value="AMINO ACID BINDING PROTEIN"/>
    <property type="match status" value="1"/>
</dbReference>
<accession>A0A368Z7H3</accession>
<comment type="similarity">
    <text evidence="1">Belongs to the leucine-binding protein family.</text>
</comment>
<dbReference type="InterPro" id="IPR028081">
    <property type="entry name" value="Leu-bd"/>
</dbReference>
<dbReference type="OrthoDB" id="8439308at2"/>
<dbReference type="AlphaFoldDB" id="A0A368Z7H3"/>
<comment type="caution">
    <text evidence="5">The sequence shown here is derived from an EMBL/GenBank/DDBJ whole genome shotgun (WGS) entry which is preliminary data.</text>
</comment>
<keyword evidence="2 3" id="KW-0732">Signal</keyword>
<dbReference type="CDD" id="cd06342">
    <property type="entry name" value="PBP1_ABC_LIVBP-like"/>
    <property type="match status" value="1"/>
</dbReference>
<gene>
    <name evidence="5" type="ORF">C7476_102384</name>
</gene>
<dbReference type="Proteomes" id="UP000253324">
    <property type="component" value="Unassembled WGS sequence"/>
</dbReference>
<dbReference type="RefSeq" id="WP_114428889.1">
    <property type="nucleotide sequence ID" value="NZ_QPJM01000002.1"/>
</dbReference>